<dbReference type="PROSITE" id="PS00463">
    <property type="entry name" value="ZN2_CY6_FUNGAL_1"/>
    <property type="match status" value="1"/>
</dbReference>
<evidence type="ECO:0000259" key="3">
    <source>
        <dbReference type="PROSITE" id="PS50048"/>
    </source>
</evidence>
<dbReference type="Proteomes" id="UP001243989">
    <property type="component" value="Unassembled WGS sequence"/>
</dbReference>
<evidence type="ECO:0000313" key="4">
    <source>
        <dbReference type="EMBL" id="KAK1634087.1"/>
    </source>
</evidence>
<dbReference type="CDD" id="cd12148">
    <property type="entry name" value="fungal_TF_MHR"/>
    <property type="match status" value="1"/>
</dbReference>
<dbReference type="SUPFAM" id="SSF57701">
    <property type="entry name" value="Zn2/Cys6 DNA-binding domain"/>
    <property type="match status" value="1"/>
</dbReference>
<keyword evidence="1" id="KW-0539">Nucleus</keyword>
<proteinExistence type="predicted"/>
<reference evidence="4" key="1">
    <citation type="submission" date="2021-06" db="EMBL/GenBank/DDBJ databases">
        <title>Comparative genomics, transcriptomics and evolutionary studies reveal genomic signatures of adaptation to plant cell wall in hemibiotrophic fungi.</title>
        <authorList>
            <consortium name="DOE Joint Genome Institute"/>
            <person name="Baroncelli R."/>
            <person name="Diaz J.F."/>
            <person name="Benocci T."/>
            <person name="Peng M."/>
            <person name="Battaglia E."/>
            <person name="Haridas S."/>
            <person name="Andreopoulos W."/>
            <person name="Labutti K."/>
            <person name="Pangilinan J."/>
            <person name="Floch G.L."/>
            <person name="Makela M.R."/>
            <person name="Henrissat B."/>
            <person name="Grigoriev I.V."/>
            <person name="Crouch J.A."/>
            <person name="De Vries R.P."/>
            <person name="Sukno S.A."/>
            <person name="Thon M.R."/>
        </authorList>
    </citation>
    <scope>NUCLEOTIDE SEQUENCE</scope>
    <source>
        <strain evidence="4">CBS 102054</strain>
    </source>
</reference>
<feature type="domain" description="Zn(2)-C6 fungal-type" evidence="3">
    <location>
        <begin position="79"/>
        <end position="108"/>
    </location>
</feature>
<feature type="region of interest" description="Disordered" evidence="2">
    <location>
        <begin position="1"/>
        <end position="74"/>
    </location>
</feature>
<dbReference type="InterPro" id="IPR036864">
    <property type="entry name" value="Zn2-C6_fun-type_DNA-bd_sf"/>
</dbReference>
<keyword evidence="5" id="KW-1185">Reference proteome</keyword>
<accession>A0AAJ0EBX5</accession>
<feature type="compositionally biased region" description="Low complexity" evidence="2">
    <location>
        <begin position="51"/>
        <end position="69"/>
    </location>
</feature>
<feature type="compositionally biased region" description="Low complexity" evidence="2">
    <location>
        <begin position="1"/>
        <end position="18"/>
    </location>
</feature>
<gene>
    <name evidence="4" type="ORF">BDP81DRAFT_325249</name>
</gene>
<evidence type="ECO:0000256" key="1">
    <source>
        <dbReference type="ARBA" id="ARBA00023242"/>
    </source>
</evidence>
<feature type="compositionally biased region" description="Gly residues" evidence="2">
    <location>
        <begin position="36"/>
        <end position="50"/>
    </location>
</feature>
<dbReference type="InterPro" id="IPR001138">
    <property type="entry name" value="Zn2Cys6_DnaBD"/>
</dbReference>
<protein>
    <recommendedName>
        <fullName evidence="3">Zn(2)-C6 fungal-type domain-containing protein</fullName>
    </recommendedName>
</protein>
<dbReference type="PROSITE" id="PS50048">
    <property type="entry name" value="ZN2_CY6_FUNGAL_2"/>
    <property type="match status" value="1"/>
</dbReference>
<name>A0AAJ0EBX5_9PEZI</name>
<dbReference type="PANTHER" id="PTHR31668">
    <property type="entry name" value="GLUCOSE TRANSPORT TRANSCRIPTION REGULATOR RGT1-RELATED-RELATED"/>
    <property type="match status" value="1"/>
</dbReference>
<evidence type="ECO:0000256" key="2">
    <source>
        <dbReference type="SAM" id="MobiDB-lite"/>
    </source>
</evidence>
<dbReference type="RefSeq" id="XP_060442694.1">
    <property type="nucleotide sequence ID" value="XM_060584956.1"/>
</dbReference>
<organism evidence="4 5">
    <name type="scientific">Colletotrichum phormii</name>
    <dbReference type="NCBI Taxonomy" id="359342"/>
    <lineage>
        <taxon>Eukaryota</taxon>
        <taxon>Fungi</taxon>
        <taxon>Dikarya</taxon>
        <taxon>Ascomycota</taxon>
        <taxon>Pezizomycotina</taxon>
        <taxon>Sordariomycetes</taxon>
        <taxon>Hypocreomycetidae</taxon>
        <taxon>Glomerellales</taxon>
        <taxon>Glomerellaceae</taxon>
        <taxon>Colletotrichum</taxon>
        <taxon>Colletotrichum acutatum species complex</taxon>
    </lineage>
</organism>
<dbReference type="GO" id="GO:0000981">
    <property type="term" value="F:DNA-binding transcription factor activity, RNA polymerase II-specific"/>
    <property type="evidence" value="ECO:0007669"/>
    <property type="project" value="InterPro"/>
</dbReference>
<dbReference type="InterPro" id="IPR050797">
    <property type="entry name" value="Carb_Metab_Trans_Reg"/>
</dbReference>
<dbReference type="GeneID" id="85469818"/>
<dbReference type="PANTHER" id="PTHR31668:SF20">
    <property type="entry name" value="ZN(II)2CYS6 TRANSCRIPTION FACTOR (EUROFUNG)"/>
    <property type="match status" value="1"/>
</dbReference>
<dbReference type="AlphaFoldDB" id="A0AAJ0EBX5"/>
<dbReference type="GO" id="GO:0008270">
    <property type="term" value="F:zinc ion binding"/>
    <property type="evidence" value="ECO:0007669"/>
    <property type="project" value="InterPro"/>
</dbReference>
<dbReference type="EMBL" id="JAHMHQ010000016">
    <property type="protein sequence ID" value="KAK1634087.1"/>
    <property type="molecule type" value="Genomic_DNA"/>
</dbReference>
<comment type="caution">
    <text evidence="4">The sequence shown here is derived from an EMBL/GenBank/DDBJ whole genome shotgun (WGS) entry which is preliminary data.</text>
</comment>
<sequence>MVAPPAASPSTISPTSSSHLGKRRDHSEDAQDSSGNGNGNGNGNGSGNGSGNYNVGSIAGRKSSSSGGSRPKRAQVSRACARCKNLRRACNEYRPCKRCVDAGLGDQCLGLPGPVSLAWVSDGSQAFGHVPHEAVQRMADLLPARVMDYCVDRFFARLHPTIPILTPEYVAQMKAVAGPSEVGMEAHCLLTAVCALVLLQVEEPESLWLQGLIPEKNALHGRMLFEEALAAHRNFARRSNPTFEQCLLTFFLYACHSALFHHSQAFLFLREATTLFLLLRMNTPEASASPRAVVLADRLFWVLLVSERSHGIRYRRPVTLQITAESPTLGADDPSLSGFWSLAALFSPLDTSFIALLNMEKVATPPSNAALTYIETAVNGALRSTSDLKDTQKANLRVTQLWLRIILWQLRLRFGYLAEQSVHSPSMTYHYPLEVAKDLVLSTRDLPVDSIKVHGVGLTEKLFDIASAAVDVLARVPITKPSSPRGRMGGTGSGPEDDLEYMRRLITRLPGGNSIYDDLLEKHIQQAVPSMAIAGTLGRRPT</sequence>
<evidence type="ECO:0000313" key="5">
    <source>
        <dbReference type="Proteomes" id="UP001243989"/>
    </source>
</evidence>
<dbReference type="CDD" id="cd00067">
    <property type="entry name" value="GAL4"/>
    <property type="match status" value="1"/>
</dbReference>